<proteinExistence type="predicted"/>
<dbReference type="PANTHER" id="PTHR47129:SF1">
    <property type="entry name" value="NMRA-LIKE DOMAIN-CONTAINING PROTEIN"/>
    <property type="match status" value="1"/>
</dbReference>
<feature type="domain" description="NmrA-like" evidence="1">
    <location>
        <begin position="2"/>
        <end position="245"/>
    </location>
</feature>
<dbReference type="SUPFAM" id="SSF51735">
    <property type="entry name" value="NAD(P)-binding Rossmann-fold domains"/>
    <property type="match status" value="1"/>
</dbReference>
<comment type="caution">
    <text evidence="2">The sequence shown here is derived from an EMBL/GenBank/DDBJ whole genome shotgun (WGS) entry which is preliminary data.</text>
</comment>
<dbReference type="CDD" id="cd05269">
    <property type="entry name" value="TMR_SDR_a"/>
    <property type="match status" value="1"/>
</dbReference>
<accession>A0A844HR21</accession>
<organism evidence="2 3">
    <name type="scientific">Paracoccus litorisediminis</name>
    <dbReference type="NCBI Taxonomy" id="2006130"/>
    <lineage>
        <taxon>Bacteria</taxon>
        <taxon>Pseudomonadati</taxon>
        <taxon>Pseudomonadota</taxon>
        <taxon>Alphaproteobacteria</taxon>
        <taxon>Rhodobacterales</taxon>
        <taxon>Paracoccaceae</taxon>
        <taxon>Paracoccus</taxon>
    </lineage>
</organism>
<dbReference type="Gene3D" id="3.90.25.10">
    <property type="entry name" value="UDP-galactose 4-epimerase, domain 1"/>
    <property type="match status" value="1"/>
</dbReference>
<dbReference type="Gene3D" id="3.40.50.720">
    <property type="entry name" value="NAD(P)-binding Rossmann-like Domain"/>
    <property type="match status" value="1"/>
</dbReference>
<evidence type="ECO:0000313" key="3">
    <source>
        <dbReference type="Proteomes" id="UP000449846"/>
    </source>
</evidence>
<evidence type="ECO:0000313" key="2">
    <source>
        <dbReference type="EMBL" id="MTH61599.1"/>
    </source>
</evidence>
<dbReference type="EMBL" id="WMIG01000017">
    <property type="protein sequence ID" value="MTH61599.1"/>
    <property type="molecule type" value="Genomic_DNA"/>
</dbReference>
<evidence type="ECO:0000259" key="1">
    <source>
        <dbReference type="Pfam" id="PF05368"/>
    </source>
</evidence>
<protein>
    <submittedName>
        <fullName evidence="2">NAD(P)H-binding protein</fullName>
    </submittedName>
</protein>
<gene>
    <name evidence="2" type="ORF">GL300_20505</name>
</gene>
<dbReference type="Pfam" id="PF05368">
    <property type="entry name" value="NmrA"/>
    <property type="match status" value="1"/>
</dbReference>
<reference evidence="2 3" key="1">
    <citation type="submission" date="2019-11" db="EMBL/GenBank/DDBJ databases">
        <authorList>
            <person name="Dong K."/>
        </authorList>
    </citation>
    <scope>NUCLEOTIDE SEQUENCE [LARGE SCALE GENOMIC DNA]</scope>
    <source>
        <strain evidence="2 3">NBRC 112902</strain>
    </source>
</reference>
<dbReference type="PANTHER" id="PTHR47129">
    <property type="entry name" value="QUINONE OXIDOREDUCTASE 2"/>
    <property type="match status" value="1"/>
</dbReference>
<dbReference type="AlphaFoldDB" id="A0A844HR21"/>
<dbReference type="InterPro" id="IPR008030">
    <property type="entry name" value="NmrA-like"/>
</dbReference>
<dbReference type="InterPro" id="IPR052718">
    <property type="entry name" value="NmrA-type_oxidoreductase"/>
</dbReference>
<dbReference type="OrthoDB" id="7771794at2"/>
<dbReference type="Proteomes" id="UP000449846">
    <property type="component" value="Unassembled WGS sequence"/>
</dbReference>
<keyword evidence="3" id="KW-1185">Reference proteome</keyword>
<dbReference type="RefSeq" id="WP_155041554.1">
    <property type="nucleotide sequence ID" value="NZ_WMIG01000017.1"/>
</dbReference>
<name>A0A844HR21_9RHOB</name>
<dbReference type="InterPro" id="IPR036291">
    <property type="entry name" value="NAD(P)-bd_dom_sf"/>
</dbReference>
<sequence length="282" mass="29175">MTIAVTGSTGQLGRLVIAALKQKLAPSNIVALARSTAKAADLGVTVREADYGSVAAIETALQGVDTLLLISSSELGQRAEQHRNVIRAAQAAGVSRIVYTSLLRADTSTLSLAPEHVETEVALKQSGLRHTILRNGWYTENYTGSIPAALANGAFIGSAGNGRISSAARADYAQAAAEVVTGEGHDGKVYELSGDESYTLADLAAEISRQTGKDIPYTDLPEADYAAILTKVGLPEGIAQAIASWDVAASQGALYDEGRTLSALIGRPTTPLGDVVAQALTA</sequence>